<organism evidence="4 5">
    <name type="scientific">Penstemon smallii</name>
    <dbReference type="NCBI Taxonomy" id="265156"/>
    <lineage>
        <taxon>Eukaryota</taxon>
        <taxon>Viridiplantae</taxon>
        <taxon>Streptophyta</taxon>
        <taxon>Embryophyta</taxon>
        <taxon>Tracheophyta</taxon>
        <taxon>Spermatophyta</taxon>
        <taxon>Magnoliopsida</taxon>
        <taxon>eudicotyledons</taxon>
        <taxon>Gunneridae</taxon>
        <taxon>Pentapetalae</taxon>
        <taxon>asterids</taxon>
        <taxon>lamiids</taxon>
        <taxon>Lamiales</taxon>
        <taxon>Plantaginaceae</taxon>
        <taxon>Cheloneae</taxon>
        <taxon>Penstemon</taxon>
    </lineage>
</organism>
<keyword evidence="5" id="KW-1185">Reference proteome</keyword>
<accession>A0ABD3S9L8</accession>
<name>A0ABD3S9L8_9LAMI</name>
<evidence type="ECO:0000256" key="3">
    <source>
        <dbReference type="PROSITE-ProRule" id="PRU00708"/>
    </source>
</evidence>
<evidence type="ECO:0000256" key="2">
    <source>
        <dbReference type="ARBA" id="ARBA00022737"/>
    </source>
</evidence>
<dbReference type="PANTHER" id="PTHR47934">
    <property type="entry name" value="PENTATRICOPEPTIDE REPEAT-CONTAINING PROTEIN PET309, MITOCHONDRIAL"/>
    <property type="match status" value="1"/>
</dbReference>
<evidence type="ECO:0000313" key="5">
    <source>
        <dbReference type="Proteomes" id="UP001634393"/>
    </source>
</evidence>
<feature type="repeat" description="PPR" evidence="3">
    <location>
        <begin position="302"/>
        <end position="336"/>
    </location>
</feature>
<dbReference type="EMBL" id="JBJXBP010000007">
    <property type="protein sequence ID" value="KAL3821214.1"/>
    <property type="molecule type" value="Genomic_DNA"/>
</dbReference>
<keyword evidence="2" id="KW-0677">Repeat</keyword>
<feature type="repeat" description="PPR" evidence="3">
    <location>
        <begin position="267"/>
        <end position="301"/>
    </location>
</feature>
<reference evidence="4 5" key="1">
    <citation type="submission" date="2024-12" db="EMBL/GenBank/DDBJ databases">
        <title>The unique morphological basis and parallel evolutionary history of personate flowers in Penstemon.</title>
        <authorList>
            <person name="Depatie T.H."/>
            <person name="Wessinger C.A."/>
        </authorList>
    </citation>
    <scope>NUCLEOTIDE SEQUENCE [LARGE SCALE GENOMIC DNA]</scope>
    <source>
        <strain evidence="4">WTNN_2</strain>
        <tissue evidence="4">Leaf</tissue>
    </source>
</reference>
<dbReference type="Proteomes" id="UP001634393">
    <property type="component" value="Unassembled WGS sequence"/>
</dbReference>
<dbReference type="PANTHER" id="PTHR47934:SF28">
    <property type="entry name" value="OS04G0488500 PROTEIN"/>
    <property type="match status" value="1"/>
</dbReference>
<feature type="repeat" description="PPR" evidence="3">
    <location>
        <begin position="441"/>
        <end position="475"/>
    </location>
</feature>
<gene>
    <name evidence="4" type="ORF">ACJIZ3_007119</name>
</gene>
<comment type="caution">
    <text evidence="4">The sequence shown here is derived from an EMBL/GenBank/DDBJ whole genome shotgun (WGS) entry which is preliminary data.</text>
</comment>
<protein>
    <recommendedName>
        <fullName evidence="6">Pentatricopeptide repeat-containing protein</fullName>
    </recommendedName>
</protein>
<sequence>MHCRLRSLTKLHSLLKLHNIDYTTKKTNTFLSFFSVPVQRFHYSNSIEFTDNHNPTDHEAHKIQTLLRIHFERPIEDIEHRLSECNLLLSEELILNVLKRHRSDWKAAFAFFNWVCKVKTLTGFSPNTSIYNEILEILGRMKRFEELKKVLDEMSLRKNLINERTYSIVISRFAAAHQIEEAIEFFHKIEQEFGLKRDLFAFQTLLLAMCRYKHVEAAEVLFRNKKSEFTDDIKTWNIILNGWCVLGSLRDAKRFWKDTVTSNCKPDKYTYGIFINALSKSGKISTAKKLLMTMWEKGCTPDVAICNTVIDGLCFKKRIPEALKIFSEMSERNCSPNVATYNSLIKHLCRIQRMEKVQELLNEMEEKGESCLPNDLTYGYLLKASKKAEDVDVILERMVTRGCKLQGDTYNLVLRLFMEWGDEKRVKSIWGEMEKSGFGPDQRSYTIMIHGLYDKGMIREALEYSDEMSSKGMVPEPRTKILVDDMNFKLRGTEEVGLRRNCNVLSEISRKVGKKNR</sequence>
<dbReference type="Pfam" id="PF13041">
    <property type="entry name" value="PPR_2"/>
    <property type="match status" value="4"/>
</dbReference>
<dbReference type="InterPro" id="IPR011990">
    <property type="entry name" value="TPR-like_helical_dom_sf"/>
</dbReference>
<evidence type="ECO:0000256" key="1">
    <source>
        <dbReference type="ARBA" id="ARBA00007626"/>
    </source>
</evidence>
<dbReference type="NCBIfam" id="TIGR00756">
    <property type="entry name" value="PPR"/>
    <property type="match status" value="7"/>
</dbReference>
<dbReference type="AlphaFoldDB" id="A0ABD3S9L8"/>
<evidence type="ECO:0008006" key="6">
    <source>
        <dbReference type="Google" id="ProtNLM"/>
    </source>
</evidence>
<dbReference type="InterPro" id="IPR002885">
    <property type="entry name" value="PPR_rpt"/>
</dbReference>
<dbReference type="Gene3D" id="1.25.40.10">
    <property type="entry name" value="Tetratricopeptide repeat domain"/>
    <property type="match status" value="4"/>
</dbReference>
<feature type="repeat" description="PPR" evidence="3">
    <location>
        <begin position="337"/>
        <end position="371"/>
    </location>
</feature>
<feature type="repeat" description="PPR" evidence="3">
    <location>
        <begin position="232"/>
        <end position="266"/>
    </location>
</feature>
<evidence type="ECO:0000313" key="4">
    <source>
        <dbReference type="EMBL" id="KAL3821214.1"/>
    </source>
</evidence>
<dbReference type="PROSITE" id="PS51375">
    <property type="entry name" value="PPR"/>
    <property type="match status" value="6"/>
</dbReference>
<dbReference type="InterPro" id="IPR051114">
    <property type="entry name" value="Mito_RNA_Proc_CCM1"/>
</dbReference>
<comment type="similarity">
    <text evidence="1">Belongs to the PPR family. P subfamily.</text>
</comment>
<feature type="repeat" description="PPR" evidence="3">
    <location>
        <begin position="406"/>
        <end position="440"/>
    </location>
</feature>
<proteinExistence type="inferred from homology"/>